<evidence type="ECO:0000313" key="2">
    <source>
        <dbReference type="Proteomes" id="UP000095728"/>
    </source>
</evidence>
<gene>
    <name evidence="1" type="ORF">AWRI3579_g859</name>
</gene>
<dbReference type="PANTHER" id="PTHR12170">
    <property type="entry name" value="MACROPHAGE ERYTHROBLAST ATTACHER-RELATED"/>
    <property type="match status" value="1"/>
</dbReference>
<protein>
    <submittedName>
        <fullName evidence="1">Protein FYV10</fullName>
    </submittedName>
</protein>
<dbReference type="InParanoid" id="A0A1E5RNA6"/>
<evidence type="ECO:0000313" key="1">
    <source>
        <dbReference type="EMBL" id="OEJ88360.1"/>
    </source>
</evidence>
<dbReference type="GO" id="GO:0004842">
    <property type="term" value="F:ubiquitin-protein transferase activity"/>
    <property type="evidence" value="ECO:0007669"/>
    <property type="project" value="InterPro"/>
</dbReference>
<dbReference type="FunCoup" id="A0A1E5RNA6">
    <property type="interactions" value="914"/>
</dbReference>
<dbReference type="AlphaFoldDB" id="A0A1E5RNA6"/>
<dbReference type="InterPro" id="IPR045098">
    <property type="entry name" value="Fyv10_fam"/>
</dbReference>
<dbReference type="OrthoDB" id="1933455at2759"/>
<dbReference type="GO" id="GO:0043161">
    <property type="term" value="P:proteasome-mediated ubiquitin-dependent protein catabolic process"/>
    <property type="evidence" value="ECO:0007669"/>
    <property type="project" value="InterPro"/>
</dbReference>
<sequence length="502" mass="58048">METLSVTKDNNIQIESFVQIAQTGLLYQIKQNEQTLSKIKESIELNKLEVAQMTEHFISELNKTKDISEESLSHCKSIADKMGLLESQLKKNVVDFSKNQESLRARLDIFLQLENMQKSETTQVLFPEWRKNYTTYIVLEYLIIKNIIKPNDSLLKELTQKGTFDYVQIFQKGMFFDYNEILNNVLESHNLDPVFEFISYVKENHNDDKSKAVKQLEIAAHWAKFVLIHNTHGEEQGVRYIRENMPHLLDELVSLNLVDNIASFFLSDSNKAMQFPLNDQKVFETNENVFGIPSLNQRSKGLTLEFPYLVQPENHKVSYDNQTSQEKLKLALEGVIKKFKTAFFEFHHLPQVPMLVLHLLLGAAALHSKECHQHSNVIMKTLSKPSSIDLTSNQIIRKFIESNYLGTDCPLCDSTLDWIKSRLPYSGKPGSNQTFDHDAVKSPSGYVYDKAHLLNFFDELTKFVQEKHLLKNSQGEEHNFFCIDPMSREPFDLAKLEKVYPL</sequence>
<dbReference type="PANTHER" id="PTHR12170:SF2">
    <property type="entry name" value="E3 UBIQUITIN-PROTEIN TRANSFERASE MAEA"/>
    <property type="match status" value="1"/>
</dbReference>
<dbReference type="EMBL" id="LPNM01000005">
    <property type="protein sequence ID" value="OEJ88360.1"/>
    <property type="molecule type" value="Genomic_DNA"/>
</dbReference>
<dbReference type="GO" id="GO:0005737">
    <property type="term" value="C:cytoplasm"/>
    <property type="evidence" value="ECO:0007669"/>
    <property type="project" value="TreeGrafter"/>
</dbReference>
<accession>A0A1E5RNA6</accession>
<keyword evidence="2" id="KW-1185">Reference proteome</keyword>
<name>A0A1E5RNA6_9ASCO</name>
<dbReference type="Proteomes" id="UP000095728">
    <property type="component" value="Unassembled WGS sequence"/>
</dbReference>
<dbReference type="GO" id="GO:0034657">
    <property type="term" value="C:GID complex"/>
    <property type="evidence" value="ECO:0007669"/>
    <property type="project" value="TreeGrafter"/>
</dbReference>
<reference evidence="2" key="1">
    <citation type="journal article" date="2016" name="Genome Announc.">
        <title>Genome sequences of three species of Hanseniaspora isolated from spontaneous wine fermentations.</title>
        <authorList>
            <person name="Sternes P.R."/>
            <person name="Lee D."/>
            <person name="Kutyna D.R."/>
            <person name="Borneman A.R."/>
        </authorList>
    </citation>
    <scope>NUCLEOTIDE SEQUENCE [LARGE SCALE GENOMIC DNA]</scope>
    <source>
        <strain evidence="2">AWRI3579</strain>
    </source>
</reference>
<dbReference type="GO" id="GO:0005634">
    <property type="term" value="C:nucleus"/>
    <property type="evidence" value="ECO:0007669"/>
    <property type="project" value="TreeGrafter"/>
</dbReference>
<organism evidence="1 2">
    <name type="scientific">Hanseniaspora osmophila</name>
    <dbReference type="NCBI Taxonomy" id="56408"/>
    <lineage>
        <taxon>Eukaryota</taxon>
        <taxon>Fungi</taxon>
        <taxon>Dikarya</taxon>
        <taxon>Ascomycota</taxon>
        <taxon>Saccharomycotina</taxon>
        <taxon>Saccharomycetes</taxon>
        <taxon>Saccharomycodales</taxon>
        <taxon>Saccharomycodaceae</taxon>
        <taxon>Hanseniaspora</taxon>
    </lineage>
</organism>
<proteinExistence type="predicted"/>
<comment type="caution">
    <text evidence="1">The sequence shown here is derived from an EMBL/GenBank/DDBJ whole genome shotgun (WGS) entry which is preliminary data.</text>
</comment>